<dbReference type="AlphaFoldDB" id="A0AAD9UZY2"/>
<evidence type="ECO:0008006" key="3">
    <source>
        <dbReference type="Google" id="ProtNLM"/>
    </source>
</evidence>
<evidence type="ECO:0000313" key="2">
    <source>
        <dbReference type="Proteomes" id="UP001249851"/>
    </source>
</evidence>
<organism evidence="1 2">
    <name type="scientific">Acropora cervicornis</name>
    <name type="common">Staghorn coral</name>
    <dbReference type="NCBI Taxonomy" id="6130"/>
    <lineage>
        <taxon>Eukaryota</taxon>
        <taxon>Metazoa</taxon>
        <taxon>Cnidaria</taxon>
        <taxon>Anthozoa</taxon>
        <taxon>Hexacorallia</taxon>
        <taxon>Scleractinia</taxon>
        <taxon>Astrocoeniina</taxon>
        <taxon>Acroporidae</taxon>
        <taxon>Acropora</taxon>
    </lineage>
</organism>
<name>A0AAD9UZY2_ACRCE</name>
<comment type="caution">
    <text evidence="1">The sequence shown here is derived from an EMBL/GenBank/DDBJ whole genome shotgun (WGS) entry which is preliminary data.</text>
</comment>
<dbReference type="Proteomes" id="UP001249851">
    <property type="component" value="Unassembled WGS sequence"/>
</dbReference>
<gene>
    <name evidence="1" type="ORF">P5673_022335</name>
</gene>
<reference evidence="1" key="2">
    <citation type="journal article" date="2023" name="Science">
        <title>Genomic signatures of disease resistance in endangered staghorn corals.</title>
        <authorList>
            <person name="Vollmer S.V."/>
            <person name="Selwyn J.D."/>
            <person name="Despard B.A."/>
            <person name="Roesel C.L."/>
        </authorList>
    </citation>
    <scope>NUCLEOTIDE SEQUENCE</scope>
    <source>
        <strain evidence="1">K2</strain>
    </source>
</reference>
<reference evidence="1" key="1">
    <citation type="journal article" date="2023" name="G3 (Bethesda)">
        <title>Whole genome assembly and annotation of the endangered Caribbean coral Acropora cervicornis.</title>
        <authorList>
            <person name="Selwyn J.D."/>
            <person name="Vollmer S.V."/>
        </authorList>
    </citation>
    <scope>NUCLEOTIDE SEQUENCE</scope>
    <source>
        <strain evidence="1">K2</strain>
    </source>
</reference>
<proteinExistence type="predicted"/>
<dbReference type="InterPro" id="IPR021109">
    <property type="entry name" value="Peptidase_aspartic_dom_sf"/>
</dbReference>
<keyword evidence="2" id="KW-1185">Reference proteome</keyword>
<evidence type="ECO:0000313" key="1">
    <source>
        <dbReference type="EMBL" id="KAK2555755.1"/>
    </source>
</evidence>
<accession>A0AAD9UZY2</accession>
<dbReference type="EMBL" id="JARQWQ010000060">
    <property type="protein sequence ID" value="KAK2555755.1"/>
    <property type="molecule type" value="Genomic_DNA"/>
</dbReference>
<dbReference type="Gene3D" id="2.40.70.10">
    <property type="entry name" value="Acid Proteases"/>
    <property type="match status" value="1"/>
</dbReference>
<sequence>MTSVFVDDKQVDFKIDSGANITVMPYDTLLSLDLHTKLEPTDKVLMGPCNYKLTCKGKVTVTLSYNSNTVKETIYAVESLARPLLGRYAEVKLTLISRVSELTSDEYRVKVMRDYPKLFTRLGAMKEYTIRLKDDAKPSHSQFQEKVPKIKFLGNVLSAGTIEVDPDKVSAVFKPTSTQECP</sequence>
<protein>
    <recommendedName>
        <fullName evidence="3">Peptidase A2 domain-containing protein</fullName>
    </recommendedName>
</protein>
<dbReference type="SUPFAM" id="SSF50630">
    <property type="entry name" value="Acid proteases"/>
    <property type="match status" value="1"/>
</dbReference>